<dbReference type="PROSITE" id="PS51819">
    <property type="entry name" value="VOC"/>
    <property type="match status" value="2"/>
</dbReference>
<sequence length="299" mass="32295">MTSPDLQRPASTRLGRCALTVSDESTVIEFYREVIGLEVVNRDPAVLGVDGTPLLEIDAEPDASPRDEASAGLFHVAIRVPSDAALADVLARIRDHWTLSGASDHGVSKALYCRDPEGNGVEVYVDRPESEWPREDDGSLQIGSWPLDLEELEEAKRPTAEADGPSAAPAETVPPDTTVGHVHLEVSSLEESRAFYADALGFDVMDTAPSAVFLAAGGYHHHIGINTWNRRSNPRSPDEQGLAWFELVVPSSEALEEIRTRLEADGHAVDERGDGIAVSDPDGTIVRLVTESESGTRPF</sequence>
<name>A0A1H6G1G3_9EURY</name>
<dbReference type="CDD" id="cd16359">
    <property type="entry name" value="VOC_BsCatE_like_C"/>
    <property type="match status" value="1"/>
</dbReference>
<dbReference type="Proteomes" id="UP000199112">
    <property type="component" value="Unassembled WGS sequence"/>
</dbReference>
<dbReference type="InterPro" id="IPR037523">
    <property type="entry name" value="VOC_core"/>
</dbReference>
<dbReference type="AlphaFoldDB" id="A0A1H6G1G3"/>
<evidence type="ECO:0000259" key="2">
    <source>
        <dbReference type="PROSITE" id="PS51819"/>
    </source>
</evidence>
<dbReference type="InterPro" id="IPR004360">
    <property type="entry name" value="Glyas_Fos-R_dOase_dom"/>
</dbReference>
<dbReference type="PANTHER" id="PTHR43279">
    <property type="entry name" value="CATECHOL-2,3-DIOXYGENASE"/>
    <property type="match status" value="1"/>
</dbReference>
<dbReference type="SUPFAM" id="SSF54593">
    <property type="entry name" value="Glyoxalase/Bleomycin resistance protein/Dihydroxybiphenyl dioxygenase"/>
    <property type="match status" value="2"/>
</dbReference>
<dbReference type="OrthoDB" id="37941at2157"/>
<keyword evidence="3" id="KW-0223">Dioxygenase</keyword>
<feature type="domain" description="VOC" evidence="2">
    <location>
        <begin position="13"/>
        <end position="126"/>
    </location>
</feature>
<evidence type="ECO:0000313" key="4">
    <source>
        <dbReference type="Proteomes" id="UP000199112"/>
    </source>
</evidence>
<reference evidence="4" key="1">
    <citation type="submission" date="2016-10" db="EMBL/GenBank/DDBJ databases">
        <authorList>
            <person name="Varghese N."/>
            <person name="Submissions S."/>
        </authorList>
    </citation>
    <scope>NUCLEOTIDE SEQUENCE [LARGE SCALE GENOMIC DNA]</scope>
    <source>
        <strain evidence="4">CGMCC 1.8981</strain>
    </source>
</reference>
<evidence type="ECO:0000313" key="3">
    <source>
        <dbReference type="EMBL" id="SEH16899.1"/>
    </source>
</evidence>
<dbReference type="Gene3D" id="3.10.180.10">
    <property type="entry name" value="2,3-Dihydroxybiphenyl 1,2-Dioxygenase, domain 1"/>
    <property type="match status" value="2"/>
</dbReference>
<organism evidence="3 4">
    <name type="scientific">Natronorubrum sediminis</name>
    <dbReference type="NCBI Taxonomy" id="640943"/>
    <lineage>
        <taxon>Archaea</taxon>
        <taxon>Methanobacteriati</taxon>
        <taxon>Methanobacteriota</taxon>
        <taxon>Stenosarchaea group</taxon>
        <taxon>Halobacteria</taxon>
        <taxon>Halobacteriales</taxon>
        <taxon>Natrialbaceae</taxon>
        <taxon>Natronorubrum</taxon>
    </lineage>
</organism>
<feature type="region of interest" description="Disordered" evidence="1">
    <location>
        <begin position="155"/>
        <end position="178"/>
    </location>
</feature>
<dbReference type="PANTHER" id="PTHR43279:SF1">
    <property type="entry name" value="CATECHOL-2,3-DIOXYGENASE"/>
    <property type="match status" value="1"/>
</dbReference>
<protein>
    <submittedName>
        <fullName evidence="3">Catechol 2,3-dioxygenase</fullName>
    </submittedName>
</protein>
<evidence type="ECO:0000256" key="1">
    <source>
        <dbReference type="SAM" id="MobiDB-lite"/>
    </source>
</evidence>
<dbReference type="GO" id="GO:0051213">
    <property type="term" value="F:dioxygenase activity"/>
    <property type="evidence" value="ECO:0007669"/>
    <property type="project" value="UniProtKB-KW"/>
</dbReference>
<keyword evidence="3" id="KW-0560">Oxidoreductase</keyword>
<dbReference type="EMBL" id="FNWL01000003">
    <property type="protein sequence ID" value="SEH16899.1"/>
    <property type="molecule type" value="Genomic_DNA"/>
</dbReference>
<gene>
    <name evidence="3" type="ORF">SAMN04487967_2844</name>
</gene>
<dbReference type="RefSeq" id="WP_090507654.1">
    <property type="nucleotide sequence ID" value="NZ_FNWL01000003.1"/>
</dbReference>
<keyword evidence="4" id="KW-1185">Reference proteome</keyword>
<dbReference type="InterPro" id="IPR029068">
    <property type="entry name" value="Glyas_Bleomycin-R_OHBP_Dase"/>
</dbReference>
<accession>A0A1H6G1G3</accession>
<feature type="domain" description="VOC" evidence="2">
    <location>
        <begin position="178"/>
        <end position="291"/>
    </location>
</feature>
<proteinExistence type="predicted"/>
<dbReference type="Pfam" id="PF00903">
    <property type="entry name" value="Glyoxalase"/>
    <property type="match status" value="2"/>
</dbReference>